<gene>
    <name evidence="4" type="ORF">ACEWY4_006747</name>
</gene>
<proteinExistence type="inferred from homology"/>
<dbReference type="InterPro" id="IPR033467">
    <property type="entry name" value="Tesmin/TSO1-like_CXC"/>
</dbReference>
<feature type="region of interest" description="Disordered" evidence="2">
    <location>
        <begin position="391"/>
        <end position="414"/>
    </location>
</feature>
<dbReference type="InterPro" id="IPR032043">
    <property type="entry name" value="Msl2_Znf-RING"/>
</dbReference>
<dbReference type="PROSITE" id="PS52051">
    <property type="entry name" value="CXC_MSL2"/>
    <property type="match status" value="1"/>
</dbReference>
<dbReference type="InterPro" id="IPR037922">
    <property type="entry name" value="MSL2"/>
</dbReference>
<dbReference type="EMBL" id="JBHFQA010000006">
    <property type="protein sequence ID" value="KAL2097540.1"/>
    <property type="molecule type" value="Genomic_DNA"/>
</dbReference>
<accession>A0ABD1KEA8</accession>
<evidence type="ECO:0000259" key="3">
    <source>
        <dbReference type="PROSITE" id="PS52051"/>
    </source>
</evidence>
<evidence type="ECO:0000256" key="1">
    <source>
        <dbReference type="PROSITE-ProRule" id="PRU01396"/>
    </source>
</evidence>
<dbReference type="InterPro" id="IPR013083">
    <property type="entry name" value="Znf_RING/FYVE/PHD"/>
</dbReference>
<dbReference type="SUPFAM" id="SSF57850">
    <property type="entry name" value="RING/U-box"/>
    <property type="match status" value="1"/>
</dbReference>
<keyword evidence="5" id="KW-1185">Reference proteome</keyword>
<dbReference type="Gene3D" id="3.30.40.10">
    <property type="entry name" value="Zinc/RING finger domain, C3HC4 (zinc finger)"/>
    <property type="match status" value="1"/>
</dbReference>
<evidence type="ECO:0000313" key="4">
    <source>
        <dbReference type="EMBL" id="KAL2097540.1"/>
    </source>
</evidence>
<keyword evidence="1" id="KW-0539">Nucleus</keyword>
<feature type="domain" description="CXC MSL2-type" evidence="3">
    <location>
        <begin position="422"/>
        <end position="473"/>
    </location>
</feature>
<organism evidence="4 5">
    <name type="scientific">Coilia grayii</name>
    <name type="common">Gray's grenadier anchovy</name>
    <dbReference type="NCBI Taxonomy" id="363190"/>
    <lineage>
        <taxon>Eukaryota</taxon>
        <taxon>Metazoa</taxon>
        <taxon>Chordata</taxon>
        <taxon>Craniata</taxon>
        <taxon>Vertebrata</taxon>
        <taxon>Euteleostomi</taxon>
        <taxon>Actinopterygii</taxon>
        <taxon>Neopterygii</taxon>
        <taxon>Teleostei</taxon>
        <taxon>Clupei</taxon>
        <taxon>Clupeiformes</taxon>
        <taxon>Clupeoidei</taxon>
        <taxon>Engraulidae</taxon>
        <taxon>Coilinae</taxon>
        <taxon>Coilia</taxon>
    </lineage>
</organism>
<dbReference type="GO" id="GO:0072487">
    <property type="term" value="C:MSL complex"/>
    <property type="evidence" value="ECO:0007669"/>
    <property type="project" value="UniProtKB-UniRule"/>
</dbReference>
<keyword evidence="1" id="KW-0158">Chromosome</keyword>
<dbReference type="AlphaFoldDB" id="A0ABD1KEA8"/>
<dbReference type="PANTHER" id="PTHR16048">
    <property type="entry name" value="MSL2-RELATED"/>
    <property type="match status" value="1"/>
</dbReference>
<evidence type="ECO:0000256" key="2">
    <source>
        <dbReference type="SAM" id="MobiDB-lite"/>
    </source>
</evidence>
<comment type="similarity">
    <text evidence="1">Belongs to the MSL2 family.</text>
</comment>
<comment type="caution">
    <text evidence="4">The sequence shown here is derived from an EMBL/GenBank/DDBJ whole genome shotgun (WGS) entry which is preliminary data.</text>
</comment>
<dbReference type="PANTHER" id="PTHR16048:SF3">
    <property type="entry name" value="E3 UBIQUITIN-PROTEIN LIGASE MSL2"/>
    <property type="match status" value="1"/>
</dbReference>
<dbReference type="Proteomes" id="UP001591681">
    <property type="component" value="Unassembled WGS sequence"/>
</dbReference>
<dbReference type="Pfam" id="PF16685">
    <property type="entry name" value="zf-RING_10"/>
    <property type="match status" value="1"/>
</dbReference>
<reference evidence="4 5" key="1">
    <citation type="submission" date="2024-09" db="EMBL/GenBank/DDBJ databases">
        <title>A chromosome-level genome assembly of Gray's grenadier anchovy, Coilia grayii.</title>
        <authorList>
            <person name="Fu Z."/>
        </authorList>
    </citation>
    <scope>NUCLEOTIDE SEQUENCE [LARGE SCALE GENOMIC DNA]</scope>
    <source>
        <strain evidence="4">G4</strain>
        <tissue evidence="4">Muscle</tissue>
    </source>
</reference>
<dbReference type="InterPro" id="IPR032049">
    <property type="entry name" value="Msl2-CXC"/>
</dbReference>
<dbReference type="SMART" id="SM01114">
    <property type="entry name" value="CXC"/>
    <property type="match status" value="1"/>
</dbReference>
<dbReference type="Pfam" id="PF16682">
    <property type="entry name" value="MSL2-CXC"/>
    <property type="match status" value="1"/>
</dbReference>
<protein>
    <recommendedName>
        <fullName evidence="3">CXC MSL2-type domain-containing protein</fullName>
    </recommendedName>
</protein>
<evidence type="ECO:0000313" key="5">
    <source>
        <dbReference type="Proteomes" id="UP001591681"/>
    </source>
</evidence>
<dbReference type="CDD" id="cd13122">
    <property type="entry name" value="MSL2_CXC"/>
    <property type="match status" value="1"/>
</dbReference>
<name>A0ABD1KEA8_9TELE</name>
<sequence>MNPVTAINLHNATLRAVLKCNEADPESFAEFYRVFPIFRDSLSCLVCGKLLQHAMAPRNSTCEHSVCKACKGKTMSKKLSCGGCKDYEQFAENRRLNLLVGLYWTICKYMSYPPLVEHIASAAEESPEIMFMLEDVLRMKLKQESSDALDMHSSILPLSPAMPLELPSGSELTEQSSSSLDACVALKDEPQEYAVQVKDEPTDSLEISLSELLNMDAATAQESTASSYLNTMVLSSVGDIKHEPVLFSVDEALENLQSSSVDKQSHGLQQDLVMSVWGASGQTEPRACTQQQQNPLPGISCSAVTPRTVRVHRKRSRSESDSVKVKPLPVTSFIEEPPVAAPAPPTVTYEPKDIPHPLAKIPSEGFLRLQQALLGTTANIEQSLEQSVKRVCARSPKKDKTQQSPTPGITLRSPPKVYKKTKERKGCKCGRATQNPSVLTCRGQRCPCYSSRRACLDCICRGCQNSYMANGEKKLEAFAVPEKALEQTRLTLGINYTGIPVRNAGANQSVVSVSADSAMATFLLASSQDTSQHQKNF</sequence>